<reference evidence="3" key="1">
    <citation type="submission" date="2023-07" db="EMBL/GenBank/DDBJ databases">
        <title>A chromosome-level genome assembly of Lolium multiflorum.</title>
        <authorList>
            <person name="Chen Y."/>
            <person name="Copetti D."/>
            <person name="Kolliker R."/>
            <person name="Studer B."/>
        </authorList>
    </citation>
    <scope>NUCLEOTIDE SEQUENCE</scope>
    <source>
        <strain evidence="3">02402/16</strain>
        <tissue evidence="3">Leaf</tissue>
    </source>
</reference>
<evidence type="ECO:0000256" key="1">
    <source>
        <dbReference type="SAM" id="MobiDB-lite"/>
    </source>
</evidence>
<dbReference type="EMBL" id="JAUUTY010000007">
    <property type="protein sequence ID" value="KAK1609762.1"/>
    <property type="molecule type" value="Genomic_DNA"/>
</dbReference>
<keyword evidence="2" id="KW-1133">Transmembrane helix</keyword>
<keyword evidence="2" id="KW-0472">Membrane</keyword>
<feature type="transmembrane region" description="Helical" evidence="2">
    <location>
        <begin position="34"/>
        <end position="51"/>
    </location>
</feature>
<protein>
    <submittedName>
        <fullName evidence="3">Uncharacterized protein</fullName>
    </submittedName>
</protein>
<proteinExistence type="predicted"/>
<keyword evidence="4" id="KW-1185">Reference proteome</keyword>
<evidence type="ECO:0000256" key="2">
    <source>
        <dbReference type="SAM" id="Phobius"/>
    </source>
</evidence>
<evidence type="ECO:0000313" key="4">
    <source>
        <dbReference type="Proteomes" id="UP001231189"/>
    </source>
</evidence>
<evidence type="ECO:0000313" key="3">
    <source>
        <dbReference type="EMBL" id="KAK1609762.1"/>
    </source>
</evidence>
<accession>A0AAD8QXF0</accession>
<gene>
    <name evidence="3" type="ORF">QYE76_033435</name>
</gene>
<keyword evidence="2" id="KW-0812">Transmembrane</keyword>
<dbReference type="Proteomes" id="UP001231189">
    <property type="component" value="Unassembled WGS sequence"/>
</dbReference>
<feature type="transmembrane region" description="Helical" evidence="2">
    <location>
        <begin position="63"/>
        <end position="83"/>
    </location>
</feature>
<comment type="caution">
    <text evidence="3">The sequence shown here is derived from an EMBL/GenBank/DDBJ whole genome shotgun (WGS) entry which is preliminary data.</text>
</comment>
<name>A0AAD8QXF0_LOLMU</name>
<organism evidence="3 4">
    <name type="scientific">Lolium multiflorum</name>
    <name type="common">Italian ryegrass</name>
    <name type="synonym">Lolium perenne subsp. multiflorum</name>
    <dbReference type="NCBI Taxonomy" id="4521"/>
    <lineage>
        <taxon>Eukaryota</taxon>
        <taxon>Viridiplantae</taxon>
        <taxon>Streptophyta</taxon>
        <taxon>Embryophyta</taxon>
        <taxon>Tracheophyta</taxon>
        <taxon>Spermatophyta</taxon>
        <taxon>Magnoliopsida</taxon>
        <taxon>Liliopsida</taxon>
        <taxon>Poales</taxon>
        <taxon>Poaceae</taxon>
        <taxon>BOP clade</taxon>
        <taxon>Pooideae</taxon>
        <taxon>Poodae</taxon>
        <taxon>Poeae</taxon>
        <taxon>Poeae Chloroplast Group 2 (Poeae type)</taxon>
        <taxon>Loliodinae</taxon>
        <taxon>Loliinae</taxon>
        <taxon>Lolium</taxon>
    </lineage>
</organism>
<dbReference type="AlphaFoldDB" id="A0AAD8QXF0"/>
<feature type="region of interest" description="Disordered" evidence="1">
    <location>
        <begin position="86"/>
        <end position="107"/>
    </location>
</feature>
<sequence length="107" mass="11735">MAHRRPRLAQTKIFQRRPLRAWCARRLRPHAVRVYLHEIIVTGTLVPPFAASSSSSSSSLLHLLLFVAVLLNPVVLSTGAVVFQRTPRPVKGSPSGPGPLRCSYAGE</sequence>